<dbReference type="SUPFAM" id="SSF69593">
    <property type="entry name" value="Glycerol-3-phosphate (1)-acyltransferase"/>
    <property type="match status" value="1"/>
</dbReference>
<dbReference type="RefSeq" id="WP_121211160.1">
    <property type="nucleotide sequence ID" value="NZ_RBIM01000004.1"/>
</dbReference>
<feature type="domain" description="Phospholipid/glycerol acyltransferase" evidence="1">
    <location>
        <begin position="90"/>
        <end position="214"/>
    </location>
</feature>
<protein>
    <submittedName>
        <fullName evidence="2">Putative hemolysin</fullName>
    </submittedName>
</protein>
<name>A0A495D5B2_9PROT</name>
<reference evidence="2 3" key="1">
    <citation type="submission" date="2018-10" db="EMBL/GenBank/DDBJ databases">
        <title>Genomic Encyclopedia of Type Strains, Phase IV (KMG-IV): sequencing the most valuable type-strain genomes for metagenomic binning, comparative biology and taxonomic classification.</title>
        <authorList>
            <person name="Goeker M."/>
        </authorList>
    </citation>
    <scope>NUCLEOTIDE SEQUENCE [LARGE SCALE GENOMIC DNA]</scope>
    <source>
        <strain evidence="2 3">DSM 4734</strain>
    </source>
</reference>
<sequence length="281" mass="31925">MTEPDSPPAAAGPHIVDELIEDRAPRLIHTPLWPLIKTIAYPMLGYRRAVAMANAIVDLSGHDCFEWASDYLRLHTQCDGLDHVPESGPCVIVANHPGGIADGIALWDSLKARRPDLLYFANRDALKVCPGLEERIIPVEWRDQHRNRNQSREVLRRAIDAFRAGQCIVLFPSGRMSEWSWKHWGLREKPWQPTAISLARKFDAPVIPLAVRQRMPFLYYALAQINEELKDMTIFHGLMGKAGARYHLAYGRPMLVGKDDGSDAHVTDMFRDICERMAWGR</sequence>
<proteinExistence type="predicted"/>
<evidence type="ECO:0000313" key="2">
    <source>
        <dbReference type="EMBL" id="RKQ96609.1"/>
    </source>
</evidence>
<comment type="caution">
    <text evidence="2">The sequence shown here is derived from an EMBL/GenBank/DDBJ whole genome shotgun (WGS) entry which is preliminary data.</text>
</comment>
<dbReference type="OrthoDB" id="1113830at2"/>
<dbReference type="AlphaFoldDB" id="A0A495D5B2"/>
<dbReference type="InterPro" id="IPR002123">
    <property type="entry name" value="Plipid/glycerol_acylTrfase"/>
</dbReference>
<dbReference type="Pfam" id="PF01553">
    <property type="entry name" value="Acyltransferase"/>
    <property type="match status" value="1"/>
</dbReference>
<dbReference type="EMBL" id="RBIM01000004">
    <property type="protein sequence ID" value="RKQ96609.1"/>
    <property type="molecule type" value="Genomic_DNA"/>
</dbReference>
<dbReference type="SMART" id="SM00563">
    <property type="entry name" value="PlsC"/>
    <property type="match status" value="1"/>
</dbReference>
<evidence type="ECO:0000313" key="3">
    <source>
        <dbReference type="Proteomes" id="UP000273675"/>
    </source>
</evidence>
<gene>
    <name evidence="2" type="ORF">C7435_1941</name>
</gene>
<dbReference type="GO" id="GO:0016746">
    <property type="term" value="F:acyltransferase activity"/>
    <property type="evidence" value="ECO:0007669"/>
    <property type="project" value="InterPro"/>
</dbReference>
<organism evidence="2 3">
    <name type="scientific">Maricaulis maris</name>
    <dbReference type="NCBI Taxonomy" id="74318"/>
    <lineage>
        <taxon>Bacteria</taxon>
        <taxon>Pseudomonadati</taxon>
        <taxon>Pseudomonadota</taxon>
        <taxon>Alphaproteobacteria</taxon>
        <taxon>Maricaulales</taxon>
        <taxon>Maricaulaceae</taxon>
        <taxon>Maricaulis</taxon>
    </lineage>
</organism>
<dbReference type="Proteomes" id="UP000273675">
    <property type="component" value="Unassembled WGS sequence"/>
</dbReference>
<accession>A0A495D5B2</accession>
<evidence type="ECO:0000259" key="1">
    <source>
        <dbReference type="SMART" id="SM00563"/>
    </source>
</evidence>